<dbReference type="SUPFAM" id="SSF50156">
    <property type="entry name" value="PDZ domain-like"/>
    <property type="match status" value="1"/>
</dbReference>
<accession>A0AAE1HZX5</accession>
<dbReference type="EMBL" id="JAHWGI010001412">
    <property type="protein sequence ID" value="KAK3930623.1"/>
    <property type="molecule type" value="Genomic_DNA"/>
</dbReference>
<reference evidence="3" key="1">
    <citation type="submission" date="2021-07" db="EMBL/GenBank/DDBJ databases">
        <authorList>
            <person name="Catto M.A."/>
            <person name="Jacobson A."/>
            <person name="Kennedy G."/>
            <person name="Labadie P."/>
            <person name="Hunt B.G."/>
            <person name="Srinivasan R."/>
        </authorList>
    </citation>
    <scope>NUCLEOTIDE SEQUENCE</scope>
    <source>
        <strain evidence="3">PL_HMW_Pooled</strain>
        <tissue evidence="3">Head</tissue>
    </source>
</reference>
<feature type="domain" description="PDZ" evidence="2">
    <location>
        <begin position="25"/>
        <end position="105"/>
    </location>
</feature>
<reference evidence="3" key="2">
    <citation type="journal article" date="2023" name="BMC Genomics">
        <title>Pest status, molecular evolution, and epigenetic factors derived from the genome assembly of Frankliniella fusca, a thysanopteran phytovirus vector.</title>
        <authorList>
            <person name="Catto M.A."/>
            <person name="Labadie P.E."/>
            <person name="Jacobson A.L."/>
            <person name="Kennedy G.G."/>
            <person name="Srinivasan R."/>
            <person name="Hunt B.G."/>
        </authorList>
    </citation>
    <scope>NUCLEOTIDE SEQUENCE</scope>
    <source>
        <strain evidence="3">PL_HMW_Pooled</strain>
    </source>
</reference>
<dbReference type="Pfam" id="PF00595">
    <property type="entry name" value="PDZ"/>
    <property type="match status" value="1"/>
</dbReference>
<evidence type="ECO:0000313" key="4">
    <source>
        <dbReference type="Proteomes" id="UP001219518"/>
    </source>
</evidence>
<gene>
    <name evidence="3" type="ORF">KUF71_023979</name>
</gene>
<dbReference type="Gene3D" id="2.30.42.10">
    <property type="match status" value="1"/>
</dbReference>
<evidence type="ECO:0000259" key="2">
    <source>
        <dbReference type="PROSITE" id="PS50106"/>
    </source>
</evidence>
<name>A0AAE1HZX5_9NEOP</name>
<proteinExistence type="inferred from homology"/>
<comment type="caution">
    <text evidence="3">The sequence shown here is derived from an EMBL/GenBank/DDBJ whole genome shotgun (WGS) entry which is preliminary data.</text>
</comment>
<dbReference type="InterPro" id="IPR055349">
    <property type="entry name" value="GH2_GIPC"/>
</dbReference>
<dbReference type="InterPro" id="IPR001478">
    <property type="entry name" value="PDZ"/>
</dbReference>
<dbReference type="AlphaFoldDB" id="A0AAE1HZX5"/>
<dbReference type="PROSITE" id="PS50106">
    <property type="entry name" value="PDZ"/>
    <property type="match status" value="1"/>
</dbReference>
<dbReference type="PANTHER" id="PTHR12259">
    <property type="entry name" value="RGS-GAIP INTERACTING PROTEIN GIPC"/>
    <property type="match status" value="1"/>
</dbReference>
<keyword evidence="4" id="KW-1185">Reference proteome</keyword>
<dbReference type="Pfam" id="PF25082">
    <property type="entry name" value="GIPC1_GH2"/>
    <property type="match status" value="1"/>
</dbReference>
<protein>
    <submittedName>
        <fullName evidence="3">PDZ domain-containing protein GIPC1</fullName>
    </submittedName>
</protein>
<dbReference type="Proteomes" id="UP001219518">
    <property type="component" value="Unassembled WGS sequence"/>
</dbReference>
<dbReference type="InterPro" id="IPR036034">
    <property type="entry name" value="PDZ_sf"/>
</dbReference>
<dbReference type="PANTHER" id="PTHR12259:SF1">
    <property type="entry name" value="GH21964P"/>
    <property type="match status" value="1"/>
</dbReference>
<organism evidence="3 4">
    <name type="scientific">Frankliniella fusca</name>
    <dbReference type="NCBI Taxonomy" id="407009"/>
    <lineage>
        <taxon>Eukaryota</taxon>
        <taxon>Metazoa</taxon>
        <taxon>Ecdysozoa</taxon>
        <taxon>Arthropoda</taxon>
        <taxon>Hexapoda</taxon>
        <taxon>Insecta</taxon>
        <taxon>Pterygota</taxon>
        <taxon>Neoptera</taxon>
        <taxon>Paraneoptera</taxon>
        <taxon>Thysanoptera</taxon>
        <taxon>Terebrantia</taxon>
        <taxon>Thripoidea</taxon>
        <taxon>Thripidae</taxon>
        <taxon>Frankliniella</taxon>
    </lineage>
</organism>
<evidence type="ECO:0000256" key="1">
    <source>
        <dbReference type="ARBA" id="ARBA00009011"/>
    </source>
</evidence>
<dbReference type="SMART" id="SM00228">
    <property type="entry name" value="PDZ"/>
    <property type="match status" value="1"/>
</dbReference>
<sequence>MTKLLGGQIGLDDFIFVHRKGRPKEIEITKTEDALGLTITDNGSGYAFIKRIKEGSIIDSLQYIQVGDHIEKIDHVSMVGRRHFEVARILKEIPKGTTFTLRLVEPLKAGFSNIGPRSGPRQGKGNYGSGKETLRLRGNGGAQIEEMPDASMQAAIDHINGLLENFMGINDTELATQLWEKAEGKTNSMDFAEAVDNSDLEELCLPDDFIIELWGVITDARDGRLKPK</sequence>
<evidence type="ECO:0000313" key="3">
    <source>
        <dbReference type="EMBL" id="KAK3930623.1"/>
    </source>
</evidence>
<dbReference type="InterPro" id="IPR017379">
    <property type="entry name" value="GIPC1/2/3"/>
</dbReference>
<dbReference type="CDD" id="cd06707">
    <property type="entry name" value="PDZ_GIPC"/>
    <property type="match status" value="1"/>
</dbReference>
<dbReference type="CDD" id="cd21180">
    <property type="entry name" value="GH2_GIPC"/>
    <property type="match status" value="1"/>
</dbReference>
<dbReference type="FunFam" id="2.30.42.10:FF:000097">
    <property type="entry name" value="PDZ domain-containing protein GIPC1 isoform 1"/>
    <property type="match status" value="1"/>
</dbReference>
<comment type="similarity">
    <text evidence="1">Belongs to the GIPC family.</text>
</comment>